<dbReference type="RefSeq" id="WP_307904764.1">
    <property type="nucleotide sequence ID" value="NZ_AP027059.1"/>
</dbReference>
<evidence type="ECO:0000313" key="2">
    <source>
        <dbReference type="EMBL" id="BDU49820.1"/>
    </source>
</evidence>
<dbReference type="PANTHER" id="PTHR36113:SF1">
    <property type="entry name" value="GLYOXALASE_BLEOMYCIN RESISTANCE PROTEIN_DIOXYGENASE"/>
    <property type="match status" value="1"/>
</dbReference>
<dbReference type="KEGG" id="haby:HLVA_03890"/>
<dbReference type="AlphaFoldDB" id="A0AAU9DWY8"/>
<dbReference type="EMBL" id="AP027059">
    <property type="protein sequence ID" value="BDU49820.1"/>
    <property type="molecule type" value="Genomic_DNA"/>
</dbReference>
<dbReference type="InterPro" id="IPR037523">
    <property type="entry name" value="VOC_core"/>
</dbReference>
<dbReference type="Pfam" id="PF00903">
    <property type="entry name" value="Glyoxalase"/>
    <property type="match status" value="1"/>
</dbReference>
<keyword evidence="3" id="KW-1185">Reference proteome</keyword>
<gene>
    <name evidence="2" type="ORF">HLVA_03890</name>
</gene>
<proteinExistence type="predicted"/>
<dbReference type="SUPFAM" id="SSF54593">
    <property type="entry name" value="Glyoxalase/Bleomycin resistance protein/Dihydroxybiphenyl dioxygenase"/>
    <property type="match status" value="1"/>
</dbReference>
<reference evidence="2 3" key="1">
    <citation type="submission" date="2022-11" db="EMBL/GenBank/DDBJ databases">
        <title>Haliovirga abyssi gen. nov., sp. nov., a mesophilic fermentative bacterium isolated from the Iheya North hydrothermal field and the proposal of Haliovirgaceae fam. nov.</title>
        <authorList>
            <person name="Miyazaki U."/>
            <person name="Tame A."/>
            <person name="Miyazaki J."/>
            <person name="Takai K."/>
            <person name="Sawayama S."/>
            <person name="Kitajima M."/>
            <person name="Okamoto A."/>
            <person name="Nakagawa S."/>
        </authorList>
    </citation>
    <scope>NUCLEOTIDE SEQUENCE [LARGE SCALE GENOMIC DNA]</scope>
    <source>
        <strain evidence="2 3">IC12</strain>
    </source>
</reference>
<dbReference type="PROSITE" id="PS51819">
    <property type="entry name" value="VOC"/>
    <property type="match status" value="1"/>
</dbReference>
<evidence type="ECO:0000259" key="1">
    <source>
        <dbReference type="PROSITE" id="PS51819"/>
    </source>
</evidence>
<organism evidence="2 3">
    <name type="scientific">Haliovirga abyssi</name>
    <dbReference type="NCBI Taxonomy" id="2996794"/>
    <lineage>
        <taxon>Bacteria</taxon>
        <taxon>Fusobacteriati</taxon>
        <taxon>Fusobacteriota</taxon>
        <taxon>Fusobacteriia</taxon>
        <taxon>Fusobacteriales</taxon>
        <taxon>Haliovirgaceae</taxon>
        <taxon>Haliovirga</taxon>
    </lineage>
</organism>
<accession>A0AAU9DWY8</accession>
<dbReference type="Gene3D" id="3.10.180.10">
    <property type="entry name" value="2,3-Dihydroxybiphenyl 1,2-Dioxygenase, domain 1"/>
    <property type="match status" value="1"/>
</dbReference>
<dbReference type="PANTHER" id="PTHR36113">
    <property type="entry name" value="LYASE, PUTATIVE-RELATED-RELATED"/>
    <property type="match status" value="1"/>
</dbReference>
<name>A0AAU9DWY8_9FUSO</name>
<dbReference type="Proteomes" id="UP001321582">
    <property type="component" value="Chromosome"/>
</dbReference>
<evidence type="ECO:0000313" key="3">
    <source>
        <dbReference type="Proteomes" id="UP001321582"/>
    </source>
</evidence>
<dbReference type="InterPro" id="IPR004360">
    <property type="entry name" value="Glyas_Fos-R_dOase_dom"/>
</dbReference>
<dbReference type="InterPro" id="IPR029068">
    <property type="entry name" value="Glyas_Bleomycin-R_OHBP_Dase"/>
</dbReference>
<feature type="domain" description="VOC" evidence="1">
    <location>
        <begin position="2"/>
        <end position="129"/>
    </location>
</feature>
<protein>
    <submittedName>
        <fullName evidence="2">Glyoxalase</fullName>
    </submittedName>
</protein>
<sequence length="129" mass="15078">MNIEHIAIWTNDIERLRSFYIKYFNAKSNKKYYNPKKKFESYFLTFSSGARLEIMQTTNIQEKPNDINIKYTGLIHMAFSVGSEDLVIKLTDKLSKDGYEVISEPRKTGDGYFESCILDPDKNEIEITE</sequence>
<dbReference type="InterPro" id="IPR051332">
    <property type="entry name" value="Fosfomycin_Res_Enzymes"/>
</dbReference>